<name>A0A255DA13_9MYCO</name>
<feature type="binding site" description="via carbamate group" evidence="4">
    <location>
        <position position="145"/>
    </location>
    <ligand>
        <name>Zn(2+)</name>
        <dbReference type="ChEBI" id="CHEBI:29105"/>
        <label>1</label>
    </ligand>
</feature>
<sequence>MHVNTYRGAVAAADLGRTLMHEHVFVMAPELMINYPGYADWDEESVVCAAVTRLTDLKHAGIDTIVDLTVTPLGRNPPLIQRVAQACALNIVGATGIYVTNELPEYLKFRGPGLLSNEPEPLVELFVRDIEHGMADTGVRAGILKCATDRYGLTPDVERALRAVAQAHLRTGVPISTHTHAGREVGLVQQKVFAEEGVSLDRVIIGHSGDTVDLDYLQRLLDAGSYLGMDRFGFDVLVPFAERVRVVAELCRRGYADRLVLSHDAVCHHDAVPAKTMQALMPNYHMGHISADVIPALLQTGVSQEQIDQMLIGNPAQILGRCA</sequence>
<dbReference type="Pfam" id="PF02126">
    <property type="entry name" value="PTE"/>
    <property type="match status" value="1"/>
</dbReference>
<feature type="binding site" evidence="4">
    <location>
        <position position="178"/>
    </location>
    <ligand>
        <name>Zn(2+)</name>
        <dbReference type="ChEBI" id="CHEBI:29105"/>
        <label>2</label>
    </ligand>
</feature>
<dbReference type="InterPro" id="IPR001559">
    <property type="entry name" value="Phosphotriesterase"/>
</dbReference>
<dbReference type="OrthoDB" id="9795018at2"/>
<dbReference type="RefSeq" id="WP_094483463.1">
    <property type="nucleotide sequence ID" value="NZ_NOZR01000023.1"/>
</dbReference>
<dbReference type="EMBL" id="NOZR01000023">
    <property type="protein sequence ID" value="OYN76248.1"/>
    <property type="molecule type" value="Genomic_DNA"/>
</dbReference>
<protein>
    <submittedName>
        <fullName evidence="6">Phosphotriesterase-related protein</fullName>
    </submittedName>
</protein>
<comment type="cofactor">
    <cofactor evidence="4">
        <name>a divalent metal cation</name>
        <dbReference type="ChEBI" id="CHEBI:60240"/>
    </cofactor>
    <text evidence="4">Binds 2 divalent metal cations per subunit.</text>
</comment>
<keyword evidence="2" id="KW-0378">Hydrolase</keyword>
<dbReference type="PANTHER" id="PTHR10819">
    <property type="entry name" value="PHOSPHOTRIESTERASE-RELATED"/>
    <property type="match status" value="1"/>
</dbReference>
<keyword evidence="7" id="KW-1185">Reference proteome</keyword>
<comment type="similarity">
    <text evidence="5">Belongs to the metallo-dependent hydrolases superfamily. Phosphotriesterase family.</text>
</comment>
<dbReference type="GO" id="GO:0008270">
    <property type="term" value="F:zinc ion binding"/>
    <property type="evidence" value="ECO:0007669"/>
    <property type="project" value="InterPro"/>
</dbReference>
<dbReference type="InterPro" id="IPR032466">
    <property type="entry name" value="Metal_Hydrolase"/>
</dbReference>
<evidence type="ECO:0000256" key="3">
    <source>
        <dbReference type="PIRSR" id="PIRSR601559-50"/>
    </source>
</evidence>
<dbReference type="PROSITE" id="PS51347">
    <property type="entry name" value="PHOSPHOTRIESTERASE_2"/>
    <property type="match status" value="1"/>
</dbReference>
<dbReference type="PANTHER" id="PTHR10819:SF3">
    <property type="entry name" value="PHOSPHOTRIESTERASE-RELATED PROTEIN"/>
    <property type="match status" value="1"/>
</dbReference>
<evidence type="ECO:0000313" key="6">
    <source>
        <dbReference type="EMBL" id="OYN76248.1"/>
    </source>
</evidence>
<dbReference type="SUPFAM" id="SSF51556">
    <property type="entry name" value="Metallo-dependent hydrolases"/>
    <property type="match status" value="1"/>
</dbReference>
<feature type="binding site" description="via carbamate group" evidence="4">
    <location>
        <position position="145"/>
    </location>
    <ligand>
        <name>Zn(2+)</name>
        <dbReference type="ChEBI" id="CHEBI:29105"/>
        <label>2</label>
    </ligand>
</feature>
<dbReference type="PROSITE" id="PS01322">
    <property type="entry name" value="PHOSPHOTRIESTERASE_1"/>
    <property type="match status" value="1"/>
</dbReference>
<keyword evidence="1 4" id="KW-0479">Metal-binding</keyword>
<feature type="binding site" evidence="4">
    <location>
        <position position="264"/>
    </location>
    <ligand>
        <name>Zn(2+)</name>
        <dbReference type="ChEBI" id="CHEBI:29105"/>
        <label>1</label>
    </ligand>
</feature>
<evidence type="ECO:0000256" key="2">
    <source>
        <dbReference type="ARBA" id="ARBA00022801"/>
    </source>
</evidence>
<feature type="modified residue" description="N6-carboxylysine" evidence="3 5">
    <location>
        <position position="145"/>
    </location>
</feature>
<organism evidence="6 7">
    <name type="scientific">Mycolicibacterium sphagni</name>
    <dbReference type="NCBI Taxonomy" id="1786"/>
    <lineage>
        <taxon>Bacteria</taxon>
        <taxon>Bacillati</taxon>
        <taxon>Actinomycetota</taxon>
        <taxon>Actinomycetes</taxon>
        <taxon>Mycobacteriales</taxon>
        <taxon>Mycobacteriaceae</taxon>
        <taxon>Mycolicibacterium</taxon>
    </lineage>
</organism>
<evidence type="ECO:0000256" key="1">
    <source>
        <dbReference type="ARBA" id="ARBA00022723"/>
    </source>
</evidence>
<accession>A0A255DA13</accession>
<feature type="binding site" evidence="4">
    <location>
        <position position="23"/>
    </location>
    <ligand>
        <name>Zn(2+)</name>
        <dbReference type="ChEBI" id="CHEBI:29105"/>
        <label>1</label>
    </ligand>
</feature>
<comment type="caution">
    <text evidence="6">The sequence shown here is derived from an EMBL/GenBank/DDBJ whole genome shotgun (WGS) entry which is preliminary data.</text>
</comment>
<feature type="binding site" evidence="4">
    <location>
        <position position="21"/>
    </location>
    <ligand>
        <name>Zn(2+)</name>
        <dbReference type="ChEBI" id="CHEBI:29105"/>
        <label>1</label>
    </ligand>
</feature>
<dbReference type="Gene3D" id="3.20.20.140">
    <property type="entry name" value="Metal-dependent hydrolases"/>
    <property type="match status" value="1"/>
</dbReference>
<dbReference type="InterPro" id="IPR017947">
    <property type="entry name" value="AryldialkylPase_Zn-BS"/>
</dbReference>
<dbReference type="Proteomes" id="UP000216063">
    <property type="component" value="Unassembled WGS sequence"/>
</dbReference>
<dbReference type="AlphaFoldDB" id="A0A255DA13"/>
<dbReference type="GO" id="GO:0016788">
    <property type="term" value="F:hydrolase activity, acting on ester bonds"/>
    <property type="evidence" value="ECO:0007669"/>
    <property type="project" value="InterPro"/>
</dbReference>
<proteinExistence type="inferred from homology"/>
<gene>
    <name evidence="6" type="ORF">CG716_23040</name>
</gene>
<evidence type="ECO:0000256" key="5">
    <source>
        <dbReference type="PROSITE-ProRule" id="PRU00679"/>
    </source>
</evidence>
<evidence type="ECO:0000313" key="7">
    <source>
        <dbReference type="Proteomes" id="UP000216063"/>
    </source>
</evidence>
<evidence type="ECO:0000256" key="4">
    <source>
        <dbReference type="PIRSR" id="PIRSR601559-51"/>
    </source>
</evidence>
<feature type="binding site" evidence="4">
    <location>
        <position position="207"/>
    </location>
    <ligand>
        <name>Zn(2+)</name>
        <dbReference type="ChEBI" id="CHEBI:29105"/>
        <label>2</label>
    </ligand>
</feature>
<reference evidence="6 7" key="1">
    <citation type="submission" date="2017-07" db="EMBL/GenBank/DDBJ databases">
        <title>The new phylogeny of genus Mycobacterium.</title>
        <authorList>
            <person name="Tortoli E."/>
            <person name="Trovato A."/>
            <person name="Cirillo D.M."/>
        </authorList>
    </citation>
    <scope>NUCLEOTIDE SEQUENCE [LARGE SCALE GENOMIC DNA]</scope>
    <source>
        <strain evidence="6 7">ATCC 33027</strain>
    </source>
</reference>